<keyword evidence="4" id="KW-1185">Reference proteome</keyword>
<protein>
    <recommendedName>
        <fullName evidence="5">BTB domain-containing protein</fullName>
    </recommendedName>
</protein>
<dbReference type="Gene3D" id="3.30.710.10">
    <property type="entry name" value="Potassium Channel Kv1.1, Chain A"/>
    <property type="match status" value="1"/>
</dbReference>
<gene>
    <name evidence="3" type="ORF">D9611_003710</name>
</gene>
<evidence type="ECO:0000313" key="4">
    <source>
        <dbReference type="Proteomes" id="UP000541558"/>
    </source>
</evidence>
<comment type="caution">
    <text evidence="3">The sequence shown here is derived from an EMBL/GenBank/DDBJ whole genome shotgun (WGS) entry which is preliminary data.</text>
</comment>
<dbReference type="OrthoDB" id="3193844at2759"/>
<dbReference type="EMBL" id="JAACJK010000219">
    <property type="protein sequence ID" value="KAF5317149.1"/>
    <property type="molecule type" value="Genomic_DNA"/>
</dbReference>
<reference evidence="3 4" key="1">
    <citation type="journal article" date="2020" name="ISME J.">
        <title>Uncovering the hidden diversity of litter-decomposition mechanisms in mushroom-forming fungi.</title>
        <authorList>
            <person name="Floudas D."/>
            <person name="Bentzer J."/>
            <person name="Ahren D."/>
            <person name="Johansson T."/>
            <person name="Persson P."/>
            <person name="Tunlid A."/>
        </authorList>
    </citation>
    <scope>NUCLEOTIDE SEQUENCE [LARGE SCALE GENOMIC DNA]</scope>
    <source>
        <strain evidence="3 4">CBS 175.51</strain>
    </source>
</reference>
<name>A0A8H5B5H1_9AGAR</name>
<feature type="coiled-coil region" evidence="1">
    <location>
        <begin position="270"/>
        <end position="297"/>
    </location>
</feature>
<dbReference type="InterPro" id="IPR011333">
    <property type="entry name" value="SKP1/BTB/POZ_sf"/>
</dbReference>
<proteinExistence type="predicted"/>
<accession>A0A8H5B5H1</accession>
<sequence length="404" mass="46968">MNVGTIEPLYDMDEVYWCPGTVVKFLVEQKLFKVSRHQFVVGSEYFAKLHGLREDDDDIVRLEGVTIDQFRVFLRIVFPVTNYTNPTANDFTTKEWLVIFRLSSQWRFKGFRELAMEHLLKDLSALELVKMGRAENVPEFLLSGYRSFINRRSEITTEEGDITDEEGDKLGSKTVIILWRIRYHAEAPGHEDPVELFIEEELTAKFVGEVSEIKARGNASRHLEDVRLEERLKKRAEEKTKRQEEGERLVVEKAAARDGRVEGAVEASEAGDLKAKNQVLRQELEACTRELRRANELNAFSCSGKGSSCLRKRTIKRDRKDEGREEEARVQLEMAEKLAEEERATRLLEEEEKRGLEAGLEEEREKEEAVKIREELEELRAWKRERMLEEATIDEILQDADEED</sequence>
<evidence type="ECO:0008006" key="5">
    <source>
        <dbReference type="Google" id="ProtNLM"/>
    </source>
</evidence>
<evidence type="ECO:0000256" key="2">
    <source>
        <dbReference type="SAM" id="MobiDB-lite"/>
    </source>
</evidence>
<keyword evidence="1" id="KW-0175">Coiled coil</keyword>
<evidence type="ECO:0000256" key="1">
    <source>
        <dbReference type="SAM" id="Coils"/>
    </source>
</evidence>
<dbReference type="CDD" id="cd18186">
    <property type="entry name" value="BTB_POZ_ZBTB_KLHL-like"/>
    <property type="match status" value="1"/>
</dbReference>
<organism evidence="3 4">
    <name type="scientific">Ephemerocybe angulata</name>
    <dbReference type="NCBI Taxonomy" id="980116"/>
    <lineage>
        <taxon>Eukaryota</taxon>
        <taxon>Fungi</taxon>
        <taxon>Dikarya</taxon>
        <taxon>Basidiomycota</taxon>
        <taxon>Agaricomycotina</taxon>
        <taxon>Agaricomycetes</taxon>
        <taxon>Agaricomycetidae</taxon>
        <taxon>Agaricales</taxon>
        <taxon>Agaricineae</taxon>
        <taxon>Psathyrellaceae</taxon>
        <taxon>Ephemerocybe</taxon>
    </lineage>
</organism>
<feature type="region of interest" description="Disordered" evidence="2">
    <location>
        <begin position="348"/>
        <end position="368"/>
    </location>
</feature>
<evidence type="ECO:0000313" key="3">
    <source>
        <dbReference type="EMBL" id="KAF5317149.1"/>
    </source>
</evidence>
<dbReference type="AlphaFoldDB" id="A0A8H5B5H1"/>
<dbReference type="Proteomes" id="UP000541558">
    <property type="component" value="Unassembled WGS sequence"/>
</dbReference>